<name>A0A8I3X529_CALJA</name>
<keyword evidence="2" id="KW-1185">Reference proteome</keyword>
<dbReference type="PRINTS" id="PR02045">
    <property type="entry name" value="F138DOMAIN"/>
</dbReference>
<reference evidence="1" key="3">
    <citation type="submission" date="2025-09" db="UniProtKB">
        <authorList>
            <consortium name="Ensembl"/>
        </authorList>
    </citation>
    <scope>IDENTIFICATION</scope>
</reference>
<dbReference type="Ensembl" id="ENSCJAT00000136218.1">
    <property type="protein sequence ID" value="ENSCJAP00000087882.1"/>
    <property type="gene ID" value="ENSCJAG00000085893.1"/>
</dbReference>
<proteinExistence type="predicted"/>
<dbReference type="AlphaFoldDB" id="A0A8I3X529"/>
<dbReference type="PANTHER" id="PTHR12138">
    <property type="entry name" value="PRIMATE-EXPANDED PROTEIN FAMILY"/>
    <property type="match status" value="1"/>
</dbReference>
<evidence type="ECO:0000313" key="2">
    <source>
        <dbReference type="Proteomes" id="UP000008225"/>
    </source>
</evidence>
<dbReference type="Proteomes" id="UP000008225">
    <property type="component" value="Chromosome 10"/>
</dbReference>
<reference evidence="1" key="2">
    <citation type="submission" date="2025-08" db="UniProtKB">
        <authorList>
            <consortium name="Ensembl"/>
        </authorList>
    </citation>
    <scope>IDENTIFICATION</scope>
</reference>
<evidence type="ECO:0000313" key="1">
    <source>
        <dbReference type="Ensembl" id="ENSCJAP00000087882.1"/>
    </source>
</evidence>
<dbReference type="PANTHER" id="PTHR12138:SF162">
    <property type="entry name" value="CHROMOSOME UNDETERMINED SCAFFOLD_275, WHOLE GENOME SHOTGUN SEQUENCE"/>
    <property type="match status" value="1"/>
</dbReference>
<reference evidence="1 2" key="1">
    <citation type="submission" date="2009-03" db="EMBL/GenBank/DDBJ databases">
        <authorList>
            <person name="Warren W."/>
            <person name="Ye L."/>
            <person name="Minx P."/>
            <person name="Worley K."/>
            <person name="Gibbs R."/>
            <person name="Wilson R.K."/>
        </authorList>
    </citation>
    <scope>NUCLEOTIDE SEQUENCE [LARGE SCALE GENOMIC DNA]</scope>
</reference>
<accession>A0A8I3X529</accession>
<sequence>MKILSGEKLHFHLKLETYYDSMTETLSFNKLEKAESSSVTCWNDCSGAITAHWNLCLPGSSDSHASASQIARTTGVHHHTWLIFVFLIKMGFYHVAQGGLKLLASSNPWPLPSKVLQLQV</sequence>
<protein>
    <submittedName>
        <fullName evidence="1">Uncharacterized protein</fullName>
    </submittedName>
</protein>
<organism evidence="1 2">
    <name type="scientific">Callithrix jacchus</name>
    <name type="common">White-tufted-ear marmoset</name>
    <name type="synonym">Simia Jacchus</name>
    <dbReference type="NCBI Taxonomy" id="9483"/>
    <lineage>
        <taxon>Eukaryota</taxon>
        <taxon>Metazoa</taxon>
        <taxon>Chordata</taxon>
        <taxon>Craniata</taxon>
        <taxon>Vertebrata</taxon>
        <taxon>Euteleostomi</taxon>
        <taxon>Mammalia</taxon>
        <taxon>Eutheria</taxon>
        <taxon>Euarchontoglires</taxon>
        <taxon>Primates</taxon>
        <taxon>Haplorrhini</taxon>
        <taxon>Platyrrhini</taxon>
        <taxon>Cebidae</taxon>
        <taxon>Callitrichinae</taxon>
        <taxon>Callithrix</taxon>
        <taxon>Callithrix</taxon>
    </lineage>
</organism>
<dbReference type="GeneTree" id="ENSGT01120000271815"/>